<organism evidence="4">
    <name type="scientific">Glycine soja</name>
    <name type="common">Wild soybean</name>
    <dbReference type="NCBI Taxonomy" id="3848"/>
    <lineage>
        <taxon>Eukaryota</taxon>
        <taxon>Viridiplantae</taxon>
        <taxon>Streptophyta</taxon>
        <taxon>Embryophyta</taxon>
        <taxon>Tracheophyta</taxon>
        <taxon>Spermatophyta</taxon>
        <taxon>Magnoliopsida</taxon>
        <taxon>eudicotyledons</taxon>
        <taxon>Gunneridae</taxon>
        <taxon>Pentapetalae</taxon>
        <taxon>rosids</taxon>
        <taxon>fabids</taxon>
        <taxon>Fabales</taxon>
        <taxon>Fabaceae</taxon>
        <taxon>Papilionoideae</taxon>
        <taxon>50 kb inversion clade</taxon>
        <taxon>NPAAA clade</taxon>
        <taxon>indigoferoid/millettioid clade</taxon>
        <taxon>Phaseoleae</taxon>
        <taxon>Glycine</taxon>
        <taxon>Glycine subgen. Soja</taxon>
    </lineage>
</organism>
<dbReference type="GO" id="GO:0140662">
    <property type="term" value="F:ATP-dependent protein folding chaperone"/>
    <property type="evidence" value="ECO:0007669"/>
    <property type="project" value="InterPro"/>
</dbReference>
<name>A0A0B2QXH1_GLYSO</name>
<evidence type="ECO:0000256" key="2">
    <source>
        <dbReference type="ARBA" id="ARBA00022741"/>
    </source>
</evidence>
<dbReference type="InterPro" id="IPR043129">
    <property type="entry name" value="ATPase_NBD"/>
</dbReference>
<sequence>MAKENQGFAIGIDLGTTYSCVAVWLEQHNRVEIIHNDQDAKRLIGRKHSDPTIQKVKMMWPFKIVAGVNDKPIIIVNYKGKEKHLWAEEVSSMILLKMKEIAEA</sequence>
<dbReference type="Gene3D" id="3.30.420.40">
    <property type="match status" value="1"/>
</dbReference>
<dbReference type="FunFam" id="3.30.30.30:FF:000001">
    <property type="entry name" value="heat shock 70 kDa protein-like"/>
    <property type="match status" value="1"/>
</dbReference>
<keyword evidence="2" id="KW-0547">Nucleotide-binding</keyword>
<evidence type="ECO:0000256" key="1">
    <source>
        <dbReference type="ARBA" id="ARBA00007381"/>
    </source>
</evidence>
<reference evidence="4" key="1">
    <citation type="submission" date="2014-07" db="EMBL/GenBank/DDBJ databases">
        <title>Identification of a novel salt tolerance gene in wild soybean by whole-genome sequencing.</title>
        <authorList>
            <person name="Lam H.-M."/>
            <person name="Qi X."/>
            <person name="Li M.-W."/>
            <person name="Liu X."/>
            <person name="Xie M."/>
            <person name="Ni M."/>
            <person name="Xu X."/>
        </authorList>
    </citation>
    <scope>NUCLEOTIDE SEQUENCE [LARGE SCALE GENOMIC DNA]</scope>
    <source>
        <tissue evidence="4">Root</tissue>
    </source>
</reference>
<gene>
    <name evidence="4" type="ORF">glysoja_048674</name>
</gene>
<proteinExistence type="inferred from homology"/>
<dbReference type="PROSITE" id="PS00297">
    <property type="entry name" value="HSP70_1"/>
    <property type="match status" value="1"/>
</dbReference>
<dbReference type="Proteomes" id="UP000053555">
    <property type="component" value="Unassembled WGS sequence"/>
</dbReference>
<comment type="similarity">
    <text evidence="1">Belongs to the heat shock protein 70 family.</text>
</comment>
<dbReference type="Gene3D" id="3.30.30.30">
    <property type="match status" value="1"/>
</dbReference>
<keyword evidence="3" id="KW-0067">ATP-binding</keyword>
<dbReference type="AlphaFoldDB" id="A0A0B2QXH1"/>
<dbReference type="InterPro" id="IPR018181">
    <property type="entry name" value="Heat_shock_70_CS"/>
</dbReference>
<dbReference type="GO" id="GO:0005524">
    <property type="term" value="F:ATP binding"/>
    <property type="evidence" value="ECO:0007669"/>
    <property type="project" value="UniProtKB-KW"/>
</dbReference>
<dbReference type="PANTHER" id="PTHR19375">
    <property type="entry name" value="HEAT SHOCK PROTEIN 70KDA"/>
    <property type="match status" value="1"/>
</dbReference>
<evidence type="ECO:0000313" key="4">
    <source>
        <dbReference type="EMBL" id="KHN24337.1"/>
    </source>
</evidence>
<dbReference type="Pfam" id="PF00012">
    <property type="entry name" value="HSP70"/>
    <property type="match status" value="2"/>
</dbReference>
<dbReference type="EMBL" id="KN655409">
    <property type="protein sequence ID" value="KHN24337.1"/>
    <property type="molecule type" value="Genomic_DNA"/>
</dbReference>
<dbReference type="SUPFAM" id="SSF53067">
    <property type="entry name" value="Actin-like ATPase domain"/>
    <property type="match status" value="1"/>
</dbReference>
<dbReference type="InterPro" id="IPR013126">
    <property type="entry name" value="Hsp_70_fam"/>
</dbReference>
<dbReference type="FunFam" id="3.30.420.40:FF:000028">
    <property type="entry name" value="heat shock 70 kDa protein-like"/>
    <property type="match status" value="1"/>
</dbReference>
<dbReference type="Gramene" id="XM_028327448.1">
    <property type="protein sequence ID" value="XP_028183249.1"/>
    <property type="gene ID" value="LOC114370161"/>
</dbReference>
<accession>A0A0B2QXH1</accession>
<evidence type="ECO:0000256" key="3">
    <source>
        <dbReference type="ARBA" id="ARBA00022840"/>
    </source>
</evidence>
<protein>
    <submittedName>
        <fullName evidence="4">Heat shock 70 kDa protein 4</fullName>
    </submittedName>
</protein>
<keyword evidence="4" id="KW-0346">Stress response</keyword>